<feature type="domain" description="DUF7330" evidence="1">
    <location>
        <begin position="517"/>
        <end position="605"/>
    </location>
</feature>
<dbReference type="Proteomes" id="UP000037751">
    <property type="component" value="Unassembled WGS sequence"/>
</dbReference>
<evidence type="ECO:0000313" key="2">
    <source>
        <dbReference type="EMBL" id="KOS14073.1"/>
    </source>
</evidence>
<dbReference type="Pfam" id="PF24016">
    <property type="entry name" value="DUF7330"/>
    <property type="match status" value="1"/>
</dbReference>
<proteinExistence type="predicted"/>
<dbReference type="AlphaFoldDB" id="A0A0M9VP56"/>
<accession>A0A0M9VP56</accession>
<keyword evidence="3" id="KW-1185">Reference proteome</keyword>
<comment type="caution">
    <text evidence="2">The sequence shown here is derived from an EMBL/GenBank/DDBJ whole genome shotgun (WGS) entry which is preliminary data.</text>
</comment>
<dbReference type="EMBL" id="LGAV01000004">
    <property type="protein sequence ID" value="KOS14073.1"/>
    <property type="molecule type" value="Genomic_DNA"/>
</dbReference>
<reference evidence="2 3" key="1">
    <citation type="submission" date="2015-07" db="EMBL/GenBank/DDBJ databases">
        <title>Draft Genome Sequence of Malassezia furfur CBS1878 and Malassezia pachydermatis CBS1879.</title>
        <authorList>
            <person name="Triana S."/>
            <person name="Ohm R."/>
            <person name="Gonzalez A."/>
            <person name="DeCock H."/>
            <person name="Restrepo S."/>
            <person name="Celis A."/>
        </authorList>
    </citation>
    <scope>NUCLEOTIDE SEQUENCE [LARGE SCALE GENOMIC DNA]</scope>
    <source>
        <strain evidence="2 3">CBS 1879</strain>
    </source>
</reference>
<sequence>MAVDHDAEPLLEEGRLHEDQVYTLDEDAAYVLPQQRRYLYAPISYEQAMRPHRPMWHPLYWYDLARENSHVFDMFRPSDRVKWVWDRTTSVLTVLWPHSRIHQTILIILGLWVLLSYANWSVSQVLPRSPLDGYDYWSFHDKLRHDLANVHLAPRPGDGLVDQNATWSFLFCYSTGEPLRYIDAIRCKNRANFTLEPFPQDNSLSSTDHSYLFVNPVIAEAQEWYPRTVAKPVITDEMLERSAPMPPAYVYMVKHAVPDPSDEIASKIHVYITATYDKEAVPMLQRAMVAKLSHGLTSSGVEILTARNPEYGSFVAENHNPLEFDIVVSFPETQPVSGFVTDIREGFVEAFTEKAYERARELHHEASLEFGKGSWSLFGGPMKLKPKEATPEEQAEMRRLRDIEQFFGRFTSYVQYGTIHLGGVVRAHSEIIAKTLHGSIASSAKLMAQYVYMWTHKGPVTLHQRSFTSGHLQTHLSSNRDSIEAYEDAHIFGSKTSVKSVHGNIKGPALYHANFSLEMTTDYGMVEARVSVEKPMLVDVSYDDFLHAEEGRRVEATLQARDGHVYLDVVSQQAGVPFRAEVHSDKDEVEVHLPAEYEGILHVQGTEVQLPPPPTAQGRHWEPMDVKTTAPLAAAQARVYYDETARGPAPPTPPSTPVHLEPGKTPIDYGASVTAYSAEQQAKILIT</sequence>
<evidence type="ECO:0000313" key="3">
    <source>
        <dbReference type="Proteomes" id="UP000037751"/>
    </source>
</evidence>
<dbReference type="GeneID" id="28730065"/>
<gene>
    <name evidence="2" type="ORF">Malapachy_3730</name>
</gene>
<dbReference type="VEuPathDB" id="FungiDB:Malapachy_3730"/>
<dbReference type="InterPro" id="IPR055754">
    <property type="entry name" value="DUF7330"/>
</dbReference>
<organism evidence="2 3">
    <name type="scientific">Malassezia pachydermatis</name>
    <dbReference type="NCBI Taxonomy" id="77020"/>
    <lineage>
        <taxon>Eukaryota</taxon>
        <taxon>Fungi</taxon>
        <taxon>Dikarya</taxon>
        <taxon>Basidiomycota</taxon>
        <taxon>Ustilaginomycotina</taxon>
        <taxon>Malasseziomycetes</taxon>
        <taxon>Malasseziales</taxon>
        <taxon>Malasseziaceae</taxon>
        <taxon>Malassezia</taxon>
    </lineage>
</organism>
<dbReference type="OrthoDB" id="5570013at2759"/>
<evidence type="ECO:0000259" key="1">
    <source>
        <dbReference type="Pfam" id="PF24016"/>
    </source>
</evidence>
<protein>
    <recommendedName>
        <fullName evidence="1">DUF7330 domain-containing protein</fullName>
    </recommendedName>
</protein>
<dbReference type="RefSeq" id="XP_017991705.1">
    <property type="nucleotide sequence ID" value="XM_018138189.1"/>
</dbReference>
<name>A0A0M9VP56_9BASI</name>